<accession>A0A9N7TGI0</accession>
<comment type="caution">
    <text evidence="1">The sequence shown here is derived from an EMBL/GenBank/DDBJ whole genome shotgun (WGS) entry which is preliminary data.</text>
</comment>
<dbReference type="EMBL" id="CADEAL010000007">
    <property type="protein sequence ID" value="CAB1412557.1"/>
    <property type="molecule type" value="Genomic_DNA"/>
</dbReference>
<dbReference type="Proteomes" id="UP001153269">
    <property type="component" value="Unassembled WGS sequence"/>
</dbReference>
<evidence type="ECO:0000313" key="1">
    <source>
        <dbReference type="EMBL" id="CAB1412557.1"/>
    </source>
</evidence>
<dbReference type="AlphaFoldDB" id="A0A9N7TGI0"/>
<organism evidence="1 2">
    <name type="scientific">Pleuronectes platessa</name>
    <name type="common">European plaice</name>
    <dbReference type="NCBI Taxonomy" id="8262"/>
    <lineage>
        <taxon>Eukaryota</taxon>
        <taxon>Metazoa</taxon>
        <taxon>Chordata</taxon>
        <taxon>Craniata</taxon>
        <taxon>Vertebrata</taxon>
        <taxon>Euteleostomi</taxon>
        <taxon>Actinopterygii</taxon>
        <taxon>Neopterygii</taxon>
        <taxon>Teleostei</taxon>
        <taxon>Neoteleostei</taxon>
        <taxon>Acanthomorphata</taxon>
        <taxon>Carangaria</taxon>
        <taxon>Pleuronectiformes</taxon>
        <taxon>Pleuronectoidei</taxon>
        <taxon>Pleuronectidae</taxon>
        <taxon>Pleuronectes</taxon>
    </lineage>
</organism>
<protein>
    <submittedName>
        <fullName evidence="1">Uncharacterized protein</fullName>
    </submittedName>
</protein>
<feature type="non-terminal residue" evidence="1">
    <location>
        <position position="89"/>
    </location>
</feature>
<name>A0A9N7TGI0_PLEPL</name>
<sequence>MLKTSTTAKRSRVHKCSCVQAALDGLVFPYLPFPHQSYFGLCICSSPRLADANVDMHIQWKTAEFGLCICIIQFDTAIELRGENVMHKD</sequence>
<keyword evidence="2" id="KW-1185">Reference proteome</keyword>
<proteinExistence type="predicted"/>
<reference evidence="1" key="1">
    <citation type="submission" date="2020-03" db="EMBL/GenBank/DDBJ databases">
        <authorList>
            <person name="Weist P."/>
        </authorList>
    </citation>
    <scope>NUCLEOTIDE SEQUENCE</scope>
</reference>
<gene>
    <name evidence="1" type="ORF">PLEPLA_LOCUS250</name>
</gene>
<evidence type="ECO:0000313" key="2">
    <source>
        <dbReference type="Proteomes" id="UP001153269"/>
    </source>
</evidence>